<keyword evidence="1 4" id="KW-0413">Isomerase</keyword>
<evidence type="ECO:0000313" key="5">
    <source>
        <dbReference type="Proteomes" id="UP000554286"/>
    </source>
</evidence>
<dbReference type="Gene3D" id="3.40.30.10">
    <property type="entry name" value="Glutaredoxin"/>
    <property type="match status" value="1"/>
</dbReference>
<dbReference type="InterPro" id="IPR044087">
    <property type="entry name" value="NahD-like"/>
</dbReference>
<gene>
    <name evidence="4" type="ORF">GGD89_002084</name>
</gene>
<dbReference type="InterPro" id="IPR036249">
    <property type="entry name" value="Thioredoxin-like_sf"/>
</dbReference>
<feature type="active site" description="Nucleophile" evidence="2">
    <location>
        <position position="16"/>
    </location>
</feature>
<dbReference type="PANTHER" id="PTHR42943:SF2">
    <property type="entry name" value="GLUTATHIONE S-TRANSFERASE KAPPA 1"/>
    <property type="match status" value="1"/>
</dbReference>
<dbReference type="PANTHER" id="PTHR42943">
    <property type="entry name" value="GLUTATHIONE S-TRANSFERASE KAPPA"/>
    <property type="match status" value="1"/>
</dbReference>
<evidence type="ECO:0000256" key="2">
    <source>
        <dbReference type="PIRSR" id="PIRSR006386-1"/>
    </source>
</evidence>
<protein>
    <recommendedName>
        <fullName evidence="1">2-hydroxychromene-2-carboxylate isomerase</fullName>
        <ecNumber evidence="1">5.99.1.4</ecNumber>
    </recommendedName>
</protein>
<dbReference type="SUPFAM" id="SSF52833">
    <property type="entry name" value="Thioredoxin-like"/>
    <property type="match status" value="1"/>
</dbReference>
<dbReference type="Pfam" id="PF01323">
    <property type="entry name" value="DSBA"/>
    <property type="match status" value="1"/>
</dbReference>
<dbReference type="PIRSF" id="PIRSF006386">
    <property type="entry name" value="HCCAis_GSTk"/>
    <property type="match status" value="1"/>
</dbReference>
<comment type="caution">
    <text evidence="4">The sequence shown here is derived from an EMBL/GenBank/DDBJ whole genome shotgun (WGS) entry which is preliminary data.</text>
</comment>
<accession>A0A7W6RDF4</accession>
<dbReference type="InterPro" id="IPR001853">
    <property type="entry name" value="DSBA-like_thioredoxin_dom"/>
</dbReference>
<dbReference type="GO" id="GO:0006749">
    <property type="term" value="P:glutathione metabolic process"/>
    <property type="evidence" value="ECO:0007669"/>
    <property type="project" value="TreeGrafter"/>
</dbReference>
<evidence type="ECO:0000259" key="3">
    <source>
        <dbReference type="Pfam" id="PF01323"/>
    </source>
</evidence>
<reference evidence="4 5" key="1">
    <citation type="submission" date="2020-08" db="EMBL/GenBank/DDBJ databases">
        <title>Genome sequencing of Purple Non-Sulfur Bacteria from various extreme environments.</title>
        <authorList>
            <person name="Mayer M."/>
        </authorList>
    </citation>
    <scope>NUCLEOTIDE SEQUENCE [LARGE SCALE GENOMIC DNA]</scope>
    <source>
        <strain evidence="4 5">JA131</strain>
    </source>
</reference>
<dbReference type="EC" id="5.99.1.4" evidence="1"/>
<comment type="catalytic activity">
    <reaction evidence="1">
        <text>2-hydroxychromene-2-carboxylate = (3E)-4-(2-hydroxyphenyl)-2-oxobut-3-enoate</text>
        <dbReference type="Rhea" id="RHEA:27401"/>
        <dbReference type="ChEBI" id="CHEBI:59350"/>
        <dbReference type="ChEBI" id="CHEBI:59353"/>
        <dbReference type="EC" id="5.99.1.4"/>
    </reaction>
</comment>
<evidence type="ECO:0000256" key="1">
    <source>
        <dbReference type="PIRNR" id="PIRNR006386"/>
    </source>
</evidence>
<dbReference type="InterPro" id="IPR014440">
    <property type="entry name" value="HCCAis_GSTk"/>
</dbReference>
<dbReference type="RefSeq" id="WP_184044882.1">
    <property type="nucleotide sequence ID" value="NZ_JACIGK010000013.1"/>
</dbReference>
<dbReference type="GO" id="GO:0004602">
    <property type="term" value="F:glutathione peroxidase activity"/>
    <property type="evidence" value="ECO:0007669"/>
    <property type="project" value="TreeGrafter"/>
</dbReference>
<dbReference type="GO" id="GO:0004364">
    <property type="term" value="F:glutathione transferase activity"/>
    <property type="evidence" value="ECO:0007669"/>
    <property type="project" value="TreeGrafter"/>
</dbReference>
<dbReference type="GO" id="GO:1901170">
    <property type="term" value="P:naphthalene catabolic process"/>
    <property type="evidence" value="ECO:0007669"/>
    <property type="project" value="InterPro"/>
</dbReference>
<dbReference type="InterPro" id="IPR051924">
    <property type="entry name" value="GST_Kappa/NadH"/>
</dbReference>
<dbReference type="EMBL" id="JACIGK010000013">
    <property type="protein sequence ID" value="MBB4266453.1"/>
    <property type="molecule type" value="Genomic_DNA"/>
</dbReference>
<dbReference type="AlphaFoldDB" id="A0A7W6RDF4"/>
<dbReference type="GO" id="GO:0018845">
    <property type="term" value="F:2-hydroxychromene-2-carboxylate isomerase activity"/>
    <property type="evidence" value="ECO:0007669"/>
    <property type="project" value="UniProtKB-UniRule"/>
</dbReference>
<feature type="domain" description="DSBA-like thioredoxin" evidence="3">
    <location>
        <begin position="7"/>
        <end position="194"/>
    </location>
</feature>
<name>A0A7W6RDF4_9PROT</name>
<comment type="similarity">
    <text evidence="1">Belongs to the GST superfamily. NadH family.</text>
</comment>
<organism evidence="4 5">
    <name type="scientific">Roseospira visakhapatnamensis</name>
    <dbReference type="NCBI Taxonomy" id="390880"/>
    <lineage>
        <taxon>Bacteria</taxon>
        <taxon>Pseudomonadati</taxon>
        <taxon>Pseudomonadota</taxon>
        <taxon>Alphaproteobacteria</taxon>
        <taxon>Rhodospirillales</taxon>
        <taxon>Rhodospirillaceae</taxon>
        <taxon>Roseospira</taxon>
    </lineage>
</organism>
<dbReference type="CDD" id="cd03022">
    <property type="entry name" value="DsbA_HCCA_Iso"/>
    <property type="match status" value="1"/>
</dbReference>
<sequence length="212" mass="22469">MTVATPTLTAYVEFASTYSYLAVMRLEEEAARAGVTVRWRPFLLGPIFKAQGWETSPFNLYPAKGRHMWRDMARRCAARGLALTRPDPFPVNGLLAARVATAIADTGERARGIRALFAAEFAEGRDIADPAVVAAVLEGVGLDGTALAARAADPAVKAALRQATDDAIGHGVFGAPSFVTADGELFWGDDRLEDALAWAAGTAVRPGRPQGA</sequence>
<dbReference type="Proteomes" id="UP000554286">
    <property type="component" value="Unassembled WGS sequence"/>
</dbReference>
<keyword evidence="5" id="KW-1185">Reference proteome</keyword>
<evidence type="ECO:0000313" key="4">
    <source>
        <dbReference type="EMBL" id="MBB4266453.1"/>
    </source>
</evidence>
<proteinExistence type="inferred from homology"/>